<dbReference type="Gene3D" id="1.10.240.10">
    <property type="entry name" value="Tyrosyl-Transfer RNA Synthetase"/>
    <property type="match status" value="1"/>
</dbReference>
<keyword evidence="1 6" id="KW-0436">Ligase</keyword>
<evidence type="ECO:0000256" key="1">
    <source>
        <dbReference type="ARBA" id="ARBA00022598"/>
    </source>
</evidence>
<dbReference type="InterPro" id="IPR002305">
    <property type="entry name" value="aa-tRNA-synth_Ic"/>
</dbReference>
<evidence type="ECO:0000256" key="2">
    <source>
        <dbReference type="ARBA" id="ARBA00022741"/>
    </source>
</evidence>
<evidence type="ECO:0000256" key="4">
    <source>
        <dbReference type="ARBA" id="ARBA00022917"/>
    </source>
</evidence>
<comment type="similarity">
    <text evidence="6">Belongs to the class-I aminoacyl-tRNA synthetase family.</text>
</comment>
<evidence type="ECO:0000256" key="6">
    <source>
        <dbReference type="RuleBase" id="RU363036"/>
    </source>
</evidence>
<keyword evidence="5 6" id="KW-0030">Aminoacyl-tRNA synthetase</keyword>
<keyword evidence="8" id="KW-1185">Reference proteome</keyword>
<accession>A0ABV2AFR0</accession>
<gene>
    <name evidence="7" type="ORF">MHBO_000471</name>
</gene>
<dbReference type="Proteomes" id="UP001439008">
    <property type="component" value="Unassembled WGS sequence"/>
</dbReference>
<name>A0ABV2AFR0_9EUKA</name>
<evidence type="ECO:0000256" key="5">
    <source>
        <dbReference type="ARBA" id="ARBA00023146"/>
    </source>
</evidence>
<keyword evidence="2 6" id="KW-0547">Nucleotide-binding</keyword>
<comment type="caution">
    <text evidence="7">The sequence shown here is derived from an EMBL/GenBank/DDBJ whole genome shotgun (WGS) entry which is preliminary data.</text>
</comment>
<dbReference type="SUPFAM" id="SSF52374">
    <property type="entry name" value="Nucleotidylyl transferase"/>
    <property type="match status" value="1"/>
</dbReference>
<dbReference type="Gene3D" id="3.40.50.620">
    <property type="entry name" value="HUPs"/>
    <property type="match status" value="1"/>
</dbReference>
<organism evidence="7 8">
    <name type="scientific">Bonamia ostreae</name>
    <dbReference type="NCBI Taxonomy" id="126728"/>
    <lineage>
        <taxon>Eukaryota</taxon>
        <taxon>Sar</taxon>
        <taxon>Rhizaria</taxon>
        <taxon>Endomyxa</taxon>
        <taxon>Ascetosporea</taxon>
        <taxon>Haplosporida</taxon>
        <taxon>Bonamia</taxon>
    </lineage>
</organism>
<protein>
    <submittedName>
        <fullName evidence="7">Uncharacterized protein</fullName>
    </submittedName>
</protein>
<dbReference type="EMBL" id="JBDODL010000074">
    <property type="protein sequence ID" value="MES1918506.1"/>
    <property type="molecule type" value="Genomic_DNA"/>
</dbReference>
<keyword evidence="4 6" id="KW-0648">Protein biosynthesis</keyword>
<proteinExistence type="inferred from homology"/>
<sequence>MAGKIKKNVLCVFRVKKGIHLGSYLGTVKNLKYLANSNILYICIADTVSFLEKDLIFSNNAKTNFESITSTLLASGLDASNTKIFRLSKIRQIFDIAWILGCPLKIGNKNLIQLYSKLLYSAVIQAIQPTHLFIGTTQRDKLLYEETKNVLLSQIKKKEGKQELFYKEIFSTLNEPIKSLQNPENDMGEEADKTNFKGNIYLTDGDSTIVKKINRSVTDSEKGISRFSKNGEKRIAMSNLINIFAALRNEDSKNIESLLRERKNKKDFKDEISKLVIEQVSPIRKRAFSGFAKTEEFLVENEKEISFLAIKQLEILKKCNFIFLI</sequence>
<evidence type="ECO:0000313" key="8">
    <source>
        <dbReference type="Proteomes" id="UP001439008"/>
    </source>
</evidence>
<dbReference type="InterPro" id="IPR050203">
    <property type="entry name" value="Trp-tRNA_synthetase"/>
</dbReference>
<evidence type="ECO:0000313" key="7">
    <source>
        <dbReference type="EMBL" id="MES1918506.1"/>
    </source>
</evidence>
<reference evidence="7 8" key="1">
    <citation type="journal article" date="2024" name="BMC Biol.">
        <title>Comparative genomics of Ascetosporea gives new insight into the evolutionary basis for animal parasitism in Rhizaria.</title>
        <authorList>
            <person name="Hiltunen Thoren M."/>
            <person name="Onut-Brannstrom I."/>
            <person name="Alfjorden A."/>
            <person name="Peckova H."/>
            <person name="Swords F."/>
            <person name="Hooper C."/>
            <person name="Holzer A.S."/>
            <person name="Bass D."/>
            <person name="Burki F."/>
        </authorList>
    </citation>
    <scope>NUCLEOTIDE SEQUENCE [LARGE SCALE GENOMIC DNA]</scope>
    <source>
        <strain evidence="7">20-A016</strain>
    </source>
</reference>
<dbReference type="InterPro" id="IPR014729">
    <property type="entry name" value="Rossmann-like_a/b/a_fold"/>
</dbReference>
<keyword evidence="3 6" id="KW-0067">ATP-binding</keyword>
<dbReference type="PANTHER" id="PTHR43766:SF1">
    <property type="entry name" value="TRYPTOPHAN--TRNA LIGASE, MITOCHONDRIAL"/>
    <property type="match status" value="1"/>
</dbReference>
<dbReference type="Pfam" id="PF00579">
    <property type="entry name" value="tRNA-synt_1b"/>
    <property type="match status" value="1"/>
</dbReference>
<evidence type="ECO:0000256" key="3">
    <source>
        <dbReference type="ARBA" id="ARBA00022840"/>
    </source>
</evidence>
<dbReference type="PANTHER" id="PTHR43766">
    <property type="entry name" value="TRYPTOPHAN--TRNA LIGASE, MITOCHONDRIAL"/>
    <property type="match status" value="1"/>
</dbReference>